<dbReference type="AlphaFoldDB" id="A0AAV4VBR7"/>
<keyword evidence="2" id="KW-1185">Reference proteome</keyword>
<evidence type="ECO:0000313" key="2">
    <source>
        <dbReference type="Proteomes" id="UP001054945"/>
    </source>
</evidence>
<sequence length="79" mass="9120">MIFLAADAQKTWHNRFSSHIIRLAEASEQRELSLKPAQIDGYRYYYVEQIDGYHVVGDGPDEYVSLFEKKGRKGVLEKG</sequence>
<dbReference type="Proteomes" id="UP001054945">
    <property type="component" value="Unassembled WGS sequence"/>
</dbReference>
<dbReference type="EMBL" id="BPLR01014227">
    <property type="protein sequence ID" value="GIY67319.1"/>
    <property type="molecule type" value="Genomic_DNA"/>
</dbReference>
<protein>
    <submittedName>
        <fullName evidence="1">Uncharacterized protein</fullName>
    </submittedName>
</protein>
<accession>A0AAV4VBR7</accession>
<comment type="caution">
    <text evidence="1">The sequence shown here is derived from an EMBL/GenBank/DDBJ whole genome shotgun (WGS) entry which is preliminary data.</text>
</comment>
<name>A0AAV4VBR7_CAEEX</name>
<proteinExistence type="predicted"/>
<evidence type="ECO:0000313" key="1">
    <source>
        <dbReference type="EMBL" id="GIY67319.1"/>
    </source>
</evidence>
<organism evidence="1 2">
    <name type="scientific">Caerostris extrusa</name>
    <name type="common">Bark spider</name>
    <name type="synonym">Caerostris bankana</name>
    <dbReference type="NCBI Taxonomy" id="172846"/>
    <lineage>
        <taxon>Eukaryota</taxon>
        <taxon>Metazoa</taxon>
        <taxon>Ecdysozoa</taxon>
        <taxon>Arthropoda</taxon>
        <taxon>Chelicerata</taxon>
        <taxon>Arachnida</taxon>
        <taxon>Araneae</taxon>
        <taxon>Araneomorphae</taxon>
        <taxon>Entelegynae</taxon>
        <taxon>Araneoidea</taxon>
        <taxon>Araneidae</taxon>
        <taxon>Caerostris</taxon>
    </lineage>
</organism>
<gene>
    <name evidence="1" type="ORF">CEXT_288791</name>
</gene>
<reference evidence="1 2" key="1">
    <citation type="submission" date="2021-06" db="EMBL/GenBank/DDBJ databases">
        <title>Caerostris extrusa draft genome.</title>
        <authorList>
            <person name="Kono N."/>
            <person name="Arakawa K."/>
        </authorList>
    </citation>
    <scope>NUCLEOTIDE SEQUENCE [LARGE SCALE GENOMIC DNA]</scope>
</reference>